<evidence type="ECO:0000313" key="1">
    <source>
        <dbReference type="EMBL" id="OMH79756.1"/>
    </source>
</evidence>
<gene>
    <name evidence="1" type="ORF">AX774_g6821</name>
</gene>
<accession>A0A1R1PFM9</accession>
<dbReference type="EMBL" id="LSSK01001427">
    <property type="protein sequence ID" value="OMH79756.1"/>
    <property type="molecule type" value="Genomic_DNA"/>
</dbReference>
<organism evidence="1 2">
    <name type="scientific">Zancudomyces culisetae</name>
    <name type="common">Gut fungus</name>
    <name type="synonym">Smittium culisetae</name>
    <dbReference type="NCBI Taxonomy" id="1213189"/>
    <lineage>
        <taxon>Eukaryota</taxon>
        <taxon>Fungi</taxon>
        <taxon>Fungi incertae sedis</taxon>
        <taxon>Zoopagomycota</taxon>
        <taxon>Kickxellomycotina</taxon>
        <taxon>Harpellomycetes</taxon>
        <taxon>Harpellales</taxon>
        <taxon>Legeriomycetaceae</taxon>
        <taxon>Zancudomyces</taxon>
    </lineage>
</organism>
<feature type="non-terminal residue" evidence="1">
    <location>
        <position position="39"/>
    </location>
</feature>
<reference evidence="2" key="1">
    <citation type="submission" date="2017-01" db="EMBL/GenBank/DDBJ databases">
        <authorList>
            <person name="Wang Y."/>
            <person name="White M."/>
            <person name="Kvist S."/>
            <person name="Moncalvo J.-M."/>
        </authorList>
    </citation>
    <scope>NUCLEOTIDE SEQUENCE [LARGE SCALE GENOMIC DNA]</scope>
    <source>
        <strain evidence="2">COL-18-3</strain>
    </source>
</reference>
<dbReference type="Proteomes" id="UP000188320">
    <property type="component" value="Unassembled WGS sequence"/>
</dbReference>
<sequence length="39" mass="4418">MTPEKQMTQRSRMMTINKVTDLVASVETKATEIHAVINN</sequence>
<evidence type="ECO:0000313" key="2">
    <source>
        <dbReference type="Proteomes" id="UP000188320"/>
    </source>
</evidence>
<dbReference type="AlphaFoldDB" id="A0A1R1PFM9"/>
<proteinExistence type="predicted"/>
<name>A0A1R1PFM9_ZANCU</name>
<protein>
    <submittedName>
        <fullName evidence="1">Uncharacterized protein</fullName>
    </submittedName>
</protein>
<keyword evidence="2" id="KW-1185">Reference proteome</keyword>
<comment type="caution">
    <text evidence="1">The sequence shown here is derived from an EMBL/GenBank/DDBJ whole genome shotgun (WGS) entry which is preliminary data.</text>
</comment>